<accession>A0AAU9KAJ0</accession>
<dbReference type="EMBL" id="CAJZBQ010000055">
    <property type="protein sequence ID" value="CAG9332625.1"/>
    <property type="molecule type" value="Genomic_DNA"/>
</dbReference>
<protein>
    <submittedName>
        <fullName evidence="1">Uncharacterized protein</fullName>
    </submittedName>
</protein>
<proteinExistence type="predicted"/>
<reference evidence="1" key="1">
    <citation type="submission" date="2021-09" db="EMBL/GenBank/DDBJ databases">
        <authorList>
            <consortium name="AG Swart"/>
            <person name="Singh M."/>
            <person name="Singh A."/>
            <person name="Seah K."/>
            <person name="Emmerich C."/>
        </authorList>
    </citation>
    <scope>NUCLEOTIDE SEQUENCE</scope>
    <source>
        <strain evidence="1">ATCC30299</strain>
    </source>
</reference>
<organism evidence="1 2">
    <name type="scientific">Blepharisma stoltei</name>
    <dbReference type="NCBI Taxonomy" id="1481888"/>
    <lineage>
        <taxon>Eukaryota</taxon>
        <taxon>Sar</taxon>
        <taxon>Alveolata</taxon>
        <taxon>Ciliophora</taxon>
        <taxon>Postciliodesmatophora</taxon>
        <taxon>Heterotrichea</taxon>
        <taxon>Heterotrichida</taxon>
        <taxon>Blepharismidae</taxon>
        <taxon>Blepharisma</taxon>
    </lineage>
</organism>
<name>A0AAU9KAJ0_9CILI</name>
<gene>
    <name evidence="1" type="ORF">BSTOLATCC_MIC56918</name>
</gene>
<evidence type="ECO:0000313" key="2">
    <source>
        <dbReference type="Proteomes" id="UP001162131"/>
    </source>
</evidence>
<sequence>MKICWSLGHIKMPLLDEYKGLLDGDKSLRGIISIISFFQKLLLIWQFSQVNYDRMCWKSFLNIFIRINSI</sequence>
<keyword evidence="2" id="KW-1185">Reference proteome</keyword>
<dbReference type="AlphaFoldDB" id="A0AAU9KAJ0"/>
<dbReference type="Proteomes" id="UP001162131">
    <property type="component" value="Unassembled WGS sequence"/>
</dbReference>
<comment type="caution">
    <text evidence="1">The sequence shown here is derived from an EMBL/GenBank/DDBJ whole genome shotgun (WGS) entry which is preliminary data.</text>
</comment>
<evidence type="ECO:0000313" key="1">
    <source>
        <dbReference type="EMBL" id="CAG9332625.1"/>
    </source>
</evidence>